<protein>
    <recommendedName>
        <fullName evidence="2">DUF295 domain-containing protein</fullName>
    </recommendedName>
</protein>
<evidence type="ECO:0008006" key="2">
    <source>
        <dbReference type="Google" id="ProtNLM"/>
    </source>
</evidence>
<evidence type="ECO:0000313" key="1">
    <source>
        <dbReference type="EnsemblPlants" id="EMT14073"/>
    </source>
</evidence>
<dbReference type="PANTHER" id="PTHR33165:SF72">
    <property type="entry name" value="F-BOX DOMAIN-CONTAINING PROTEIN"/>
    <property type="match status" value="1"/>
</dbReference>
<organism evidence="1">
    <name type="scientific">Aegilops tauschii</name>
    <name type="common">Tausch's goatgrass</name>
    <name type="synonym">Aegilops squarrosa</name>
    <dbReference type="NCBI Taxonomy" id="37682"/>
    <lineage>
        <taxon>Eukaryota</taxon>
        <taxon>Viridiplantae</taxon>
        <taxon>Streptophyta</taxon>
        <taxon>Embryophyta</taxon>
        <taxon>Tracheophyta</taxon>
        <taxon>Spermatophyta</taxon>
        <taxon>Magnoliopsida</taxon>
        <taxon>Liliopsida</taxon>
        <taxon>Poales</taxon>
        <taxon>Poaceae</taxon>
        <taxon>BOP clade</taxon>
        <taxon>Pooideae</taxon>
        <taxon>Triticodae</taxon>
        <taxon>Triticeae</taxon>
        <taxon>Triticinae</taxon>
        <taxon>Aegilops</taxon>
    </lineage>
</organism>
<proteinExistence type="predicted"/>
<name>R7W3Q9_AEGTA</name>
<dbReference type="AlphaFoldDB" id="R7W3Q9"/>
<dbReference type="PANTHER" id="PTHR33165">
    <property type="entry name" value="F-BOX DOMAIN CONTAINING PROTEIN-LIKE-RELATED"/>
    <property type="match status" value="1"/>
</dbReference>
<reference evidence="1" key="1">
    <citation type="submission" date="2015-06" db="UniProtKB">
        <authorList>
            <consortium name="EnsemblPlants"/>
        </authorList>
    </citation>
    <scope>IDENTIFICATION</scope>
</reference>
<sequence>MDSFVWMNATVCVAGPSSIAVVIWFPNMPLVICAQPGDKGWKIIHTNIQFSNTLPFNGGLYGVTRAGRQLVQVYPVHHDPHANLVVAEVPKELGYAESCLYYLVESMGAMLVAVGSSCGDLPSISANCVYFAKPSEDPVKVYSLDNGLFESTVTRSQSQDIRNGVLPTSVRPFTLIDHLATYCRHREWTRGLMFHEYCYLRPTWSELWKRIAAQDSEVVIPRLRATETELKKLELPNLLSSARTLKQ</sequence>
<dbReference type="EnsemblPlants" id="EMT14073">
    <property type="protein sequence ID" value="EMT14073"/>
    <property type="gene ID" value="F775_23916"/>
</dbReference>
<accession>R7W3Q9</accession>